<evidence type="ECO:0000256" key="1">
    <source>
        <dbReference type="SAM" id="Coils"/>
    </source>
</evidence>
<dbReference type="InterPro" id="IPR036691">
    <property type="entry name" value="Endo/exonu/phosph_ase_sf"/>
</dbReference>
<dbReference type="AlphaFoldDB" id="A0A5Q4C2K7"/>
<sequence>MGKQMKELQASLKVVFDAWKKSELRNKDIQAELRQATDELRTANKELWSTKNELQTLQGDLKALKQQVEDESKNTQDKLGAVAAVASAQTSPSPTYADMARTAPNSQPSNIRTPTSVGTTPFNVTDTLYCTIDTSKVEGEDPSQASVGAIRVMVENQIRTVEGETAIACRTDNEHAMVKRVVEANLVPGARVLRDDIYPIRVYSVNRTAVLDENRDIRAGAAEAFGLENDATIAKIAWLSDRSVAKAYGSMVVYLGKAADVRRLLGEDFFHAGGESGYTRPFERRERPKQCYNYRVVDVVTVGDFNLHDQLWGGDEVSMVRQGEADPIVDLMNEFGLGSLLPRGTKT</sequence>
<gene>
    <name evidence="3" type="ORF">CSHISOI_01885</name>
</gene>
<dbReference type="OrthoDB" id="4847247at2759"/>
<reference evidence="3 4" key="1">
    <citation type="journal article" date="2019" name="Sci. Rep.">
        <title>Colletotrichum shisoi sp. nov., an anthracnose pathogen of Perilla frutescens in Japan: molecular phylogenetic, morphological and genomic evidence.</title>
        <authorList>
            <person name="Gan P."/>
            <person name="Tsushima A."/>
            <person name="Hiroyama R."/>
            <person name="Narusaka M."/>
            <person name="Takano Y."/>
            <person name="Narusaka Y."/>
            <person name="Kawaradani M."/>
            <person name="Damm U."/>
            <person name="Shirasu K."/>
        </authorList>
    </citation>
    <scope>NUCLEOTIDE SEQUENCE [LARGE SCALE GENOMIC DNA]</scope>
    <source>
        <strain evidence="3 4">PG-2018a</strain>
    </source>
</reference>
<evidence type="ECO:0000313" key="3">
    <source>
        <dbReference type="EMBL" id="TQN73583.1"/>
    </source>
</evidence>
<comment type="caution">
    <text evidence="3">The sequence shown here is derived from an EMBL/GenBank/DDBJ whole genome shotgun (WGS) entry which is preliminary data.</text>
</comment>
<evidence type="ECO:0000256" key="2">
    <source>
        <dbReference type="SAM" id="MobiDB-lite"/>
    </source>
</evidence>
<keyword evidence="4" id="KW-1185">Reference proteome</keyword>
<feature type="region of interest" description="Disordered" evidence="2">
    <location>
        <begin position="87"/>
        <end position="118"/>
    </location>
</feature>
<feature type="compositionally biased region" description="Polar residues" evidence="2">
    <location>
        <begin position="103"/>
        <end position="118"/>
    </location>
</feature>
<name>A0A5Q4C2K7_9PEZI</name>
<proteinExistence type="predicted"/>
<feature type="coiled-coil region" evidence="1">
    <location>
        <begin position="19"/>
        <end position="74"/>
    </location>
</feature>
<protein>
    <submittedName>
        <fullName evidence="3">Uncharacterized protein</fullName>
    </submittedName>
</protein>
<dbReference type="SUPFAM" id="SSF56219">
    <property type="entry name" value="DNase I-like"/>
    <property type="match status" value="1"/>
</dbReference>
<dbReference type="Proteomes" id="UP000326340">
    <property type="component" value="Unassembled WGS sequence"/>
</dbReference>
<evidence type="ECO:0000313" key="4">
    <source>
        <dbReference type="Proteomes" id="UP000326340"/>
    </source>
</evidence>
<dbReference type="EMBL" id="PUHP01000086">
    <property type="protein sequence ID" value="TQN73583.1"/>
    <property type="molecule type" value="Genomic_DNA"/>
</dbReference>
<organism evidence="3 4">
    <name type="scientific">Colletotrichum shisoi</name>
    <dbReference type="NCBI Taxonomy" id="2078593"/>
    <lineage>
        <taxon>Eukaryota</taxon>
        <taxon>Fungi</taxon>
        <taxon>Dikarya</taxon>
        <taxon>Ascomycota</taxon>
        <taxon>Pezizomycotina</taxon>
        <taxon>Sordariomycetes</taxon>
        <taxon>Hypocreomycetidae</taxon>
        <taxon>Glomerellales</taxon>
        <taxon>Glomerellaceae</taxon>
        <taxon>Colletotrichum</taxon>
        <taxon>Colletotrichum destructivum species complex</taxon>
    </lineage>
</organism>
<accession>A0A5Q4C2K7</accession>
<keyword evidence="1" id="KW-0175">Coiled coil</keyword>